<dbReference type="PANTHER" id="PTHR37012">
    <property type="entry name" value="B-ZIP TRANSCRIPTION FACTOR (EUROFUNG)-RELATED"/>
    <property type="match status" value="1"/>
</dbReference>
<feature type="compositionally biased region" description="Polar residues" evidence="1">
    <location>
        <begin position="1"/>
        <end position="10"/>
    </location>
</feature>
<dbReference type="AlphaFoldDB" id="A0A8T9C3D5"/>
<dbReference type="GO" id="GO:0003700">
    <property type="term" value="F:DNA-binding transcription factor activity"/>
    <property type="evidence" value="ECO:0007669"/>
    <property type="project" value="InterPro"/>
</dbReference>
<evidence type="ECO:0000256" key="1">
    <source>
        <dbReference type="SAM" id="MobiDB-lite"/>
    </source>
</evidence>
<dbReference type="InterPro" id="IPR021833">
    <property type="entry name" value="DUF3425"/>
</dbReference>
<reference evidence="2 3" key="1">
    <citation type="submission" date="2018-05" db="EMBL/GenBank/DDBJ databases">
        <title>Genome sequencing and assembly of the regulated plant pathogen Lachnellula willkommii and related sister species for the development of diagnostic species identification markers.</title>
        <authorList>
            <person name="Giroux E."/>
            <person name="Bilodeau G."/>
        </authorList>
    </citation>
    <scope>NUCLEOTIDE SEQUENCE [LARGE SCALE GENOMIC DNA]</scope>
    <source>
        <strain evidence="2 3">CBS 268.59</strain>
    </source>
</reference>
<protein>
    <recommendedName>
        <fullName evidence="4">BZIP domain-containing protein</fullName>
    </recommendedName>
</protein>
<feature type="compositionally biased region" description="Basic and acidic residues" evidence="1">
    <location>
        <begin position="44"/>
        <end position="77"/>
    </location>
</feature>
<dbReference type="PANTHER" id="PTHR37012:SF2">
    <property type="entry name" value="BZIP DOMAIN-CONTAINING PROTEIN-RELATED"/>
    <property type="match status" value="1"/>
</dbReference>
<keyword evidence="3" id="KW-1185">Reference proteome</keyword>
<evidence type="ECO:0000313" key="2">
    <source>
        <dbReference type="EMBL" id="TVY75865.1"/>
    </source>
</evidence>
<accession>A0A8T9C3D5</accession>
<name>A0A8T9C3D5_9HELO</name>
<dbReference type="Proteomes" id="UP000469558">
    <property type="component" value="Unassembled WGS sequence"/>
</dbReference>
<dbReference type="Pfam" id="PF11905">
    <property type="entry name" value="DUF3425"/>
    <property type="match status" value="1"/>
</dbReference>
<evidence type="ECO:0000313" key="3">
    <source>
        <dbReference type="Proteomes" id="UP000469558"/>
    </source>
</evidence>
<evidence type="ECO:0008006" key="4">
    <source>
        <dbReference type="Google" id="ProtNLM"/>
    </source>
</evidence>
<dbReference type="Gene3D" id="1.20.5.170">
    <property type="match status" value="1"/>
</dbReference>
<proteinExistence type="predicted"/>
<dbReference type="InterPro" id="IPR046347">
    <property type="entry name" value="bZIP_sf"/>
</dbReference>
<dbReference type="SUPFAM" id="SSF57959">
    <property type="entry name" value="Leucine zipper domain"/>
    <property type="match status" value="1"/>
</dbReference>
<dbReference type="OrthoDB" id="3535998at2759"/>
<feature type="compositionally biased region" description="Basic residues" evidence="1">
    <location>
        <begin position="23"/>
        <end position="32"/>
    </location>
</feature>
<feature type="region of interest" description="Disordered" evidence="1">
    <location>
        <begin position="1"/>
        <end position="83"/>
    </location>
</feature>
<dbReference type="EMBL" id="QGMK01000929">
    <property type="protein sequence ID" value="TVY75865.1"/>
    <property type="molecule type" value="Genomic_DNA"/>
</dbReference>
<dbReference type="CDD" id="cd14688">
    <property type="entry name" value="bZIP_YAP"/>
    <property type="match status" value="1"/>
</dbReference>
<organism evidence="2 3">
    <name type="scientific">Lachnellula suecica</name>
    <dbReference type="NCBI Taxonomy" id="602035"/>
    <lineage>
        <taxon>Eukaryota</taxon>
        <taxon>Fungi</taxon>
        <taxon>Dikarya</taxon>
        <taxon>Ascomycota</taxon>
        <taxon>Pezizomycotina</taxon>
        <taxon>Leotiomycetes</taxon>
        <taxon>Helotiales</taxon>
        <taxon>Lachnaceae</taxon>
        <taxon>Lachnellula</taxon>
    </lineage>
</organism>
<sequence>MSSTRSSTSPAAMEAIEEEPRKKGSRGGKRSVTHLSKAQLARKRANDREAQRNIRQRTKEHIENLEKKVKELEDHNRSSSMDRVVKRNKELEAEVANLRAQIASHAHAQASPISPDGITVEMPDDLSIPRKGSLDWAPDPCAWPPSHIPALDSQADIPVSNGAYTSNPSQIYPTAATAMGYDNEETEASQQLYTPTAIPVWEDPTVFGNSAAALSQSTSTWAPFHPAFNKPSRFADLQPSGFTDILSHPSFTNSTCWQAQPSIYAWQISTKLKSPVTFVDQLMFSVIHSQRHLALNGDLSANEMNAYPSVHLLFNQPGPAKPPSTLTEVMARYSAILSNRGFALIPEKLASFMCMYRFVQWQISPTYQSYQKLHDWQAPRPSQLVIPHPAWMDLPPWGKFREKVIENQERYDTREFQNDYATNLSVNFPHDPMKALIFEEGKIVVSPLMDRHLSDISNMSMKKPFADKYPEFRDVCRFDEV</sequence>
<comment type="caution">
    <text evidence="2">The sequence shown here is derived from an EMBL/GenBank/DDBJ whole genome shotgun (WGS) entry which is preliminary data.</text>
</comment>
<gene>
    <name evidence="2" type="ORF">LSUE1_G006077</name>
</gene>